<evidence type="ECO:0000313" key="12">
    <source>
        <dbReference type="EMBL" id="CAD8306033.1"/>
    </source>
</evidence>
<feature type="compositionally biased region" description="Acidic residues" evidence="9">
    <location>
        <begin position="45"/>
        <end position="57"/>
    </location>
</feature>
<feature type="region of interest" description="Disordered" evidence="9">
    <location>
        <begin position="171"/>
        <end position="192"/>
    </location>
</feature>
<dbReference type="PROSITE" id="PS00018">
    <property type="entry name" value="EF_HAND_1"/>
    <property type="match status" value="4"/>
</dbReference>
<dbReference type="InterPro" id="IPR050230">
    <property type="entry name" value="CALM/Myosin/TropC-like"/>
</dbReference>
<evidence type="ECO:0000259" key="11">
    <source>
        <dbReference type="PROSITE" id="PS50222"/>
    </source>
</evidence>
<feature type="compositionally biased region" description="Acidic residues" evidence="9">
    <location>
        <begin position="181"/>
        <end position="192"/>
    </location>
</feature>
<keyword evidence="5" id="KW-0677">Repeat</keyword>
<comment type="similarity">
    <text evidence="2">Belongs to the centrin family.</text>
</comment>
<dbReference type="AlphaFoldDB" id="A0A7R9VVA1"/>
<dbReference type="PANTHER" id="PTHR23048">
    <property type="entry name" value="MYOSIN LIGHT CHAIN 1, 3"/>
    <property type="match status" value="1"/>
</dbReference>
<feature type="domain" description="EF-hand" evidence="11">
    <location>
        <begin position="190"/>
        <end position="225"/>
    </location>
</feature>
<feature type="region of interest" description="Disordered" evidence="9">
    <location>
        <begin position="1055"/>
        <end position="1075"/>
    </location>
</feature>
<evidence type="ECO:0000256" key="1">
    <source>
        <dbReference type="ARBA" id="ARBA00004141"/>
    </source>
</evidence>
<dbReference type="Gene3D" id="1.25.40.20">
    <property type="entry name" value="Ankyrin repeat-containing domain"/>
    <property type="match status" value="1"/>
</dbReference>
<dbReference type="GO" id="GO:0016020">
    <property type="term" value="C:membrane"/>
    <property type="evidence" value="ECO:0007669"/>
    <property type="project" value="UniProtKB-SubCell"/>
</dbReference>
<feature type="transmembrane region" description="Helical" evidence="10">
    <location>
        <begin position="768"/>
        <end position="788"/>
    </location>
</feature>
<dbReference type="InterPro" id="IPR001751">
    <property type="entry name" value="S100/CaBP7/8-like_CS"/>
</dbReference>
<evidence type="ECO:0000256" key="8">
    <source>
        <dbReference type="ARBA" id="ARBA00023136"/>
    </source>
</evidence>
<feature type="transmembrane region" description="Helical" evidence="10">
    <location>
        <begin position="702"/>
        <end position="721"/>
    </location>
</feature>
<evidence type="ECO:0000256" key="10">
    <source>
        <dbReference type="SAM" id="Phobius"/>
    </source>
</evidence>
<dbReference type="Pfam" id="PF00520">
    <property type="entry name" value="Ion_trans"/>
    <property type="match status" value="1"/>
</dbReference>
<feature type="transmembrane region" description="Helical" evidence="10">
    <location>
        <begin position="808"/>
        <end position="827"/>
    </location>
</feature>
<comment type="subcellular location">
    <subcellularLocation>
        <location evidence="1">Membrane</location>
        <topology evidence="1">Multi-pass membrane protein</topology>
    </subcellularLocation>
</comment>
<feature type="transmembrane region" description="Helical" evidence="10">
    <location>
        <begin position="885"/>
        <end position="907"/>
    </location>
</feature>
<evidence type="ECO:0000256" key="2">
    <source>
        <dbReference type="ARBA" id="ARBA00005253"/>
    </source>
</evidence>
<dbReference type="InterPro" id="IPR002048">
    <property type="entry name" value="EF_hand_dom"/>
</dbReference>
<feature type="compositionally biased region" description="Gly residues" evidence="9">
    <location>
        <begin position="307"/>
        <end position="320"/>
    </location>
</feature>
<dbReference type="PANTHER" id="PTHR23048:SF0">
    <property type="entry name" value="CALMODULIN LIKE 3"/>
    <property type="match status" value="1"/>
</dbReference>
<dbReference type="GO" id="GO:0005509">
    <property type="term" value="F:calcium ion binding"/>
    <property type="evidence" value="ECO:0007669"/>
    <property type="project" value="InterPro"/>
</dbReference>
<feature type="region of interest" description="Disordered" evidence="9">
    <location>
        <begin position="296"/>
        <end position="355"/>
    </location>
</feature>
<reference evidence="12" key="1">
    <citation type="submission" date="2021-01" db="EMBL/GenBank/DDBJ databases">
        <authorList>
            <person name="Corre E."/>
            <person name="Pelletier E."/>
            <person name="Niang G."/>
            <person name="Scheremetjew M."/>
            <person name="Finn R."/>
            <person name="Kale V."/>
            <person name="Holt S."/>
            <person name="Cochrane G."/>
            <person name="Meng A."/>
            <person name="Brown T."/>
            <person name="Cohen L."/>
        </authorList>
    </citation>
    <scope>NUCLEOTIDE SEQUENCE</scope>
    <source>
        <strain evidence="12">CCMP147</strain>
    </source>
</reference>
<dbReference type="PROSITE" id="PS00303">
    <property type="entry name" value="S100_CABP"/>
    <property type="match status" value="1"/>
</dbReference>
<evidence type="ECO:0000256" key="6">
    <source>
        <dbReference type="ARBA" id="ARBA00022837"/>
    </source>
</evidence>
<dbReference type="InterPro" id="IPR005821">
    <property type="entry name" value="Ion_trans_dom"/>
</dbReference>
<dbReference type="Pfam" id="PF13499">
    <property type="entry name" value="EF-hand_7"/>
    <property type="match status" value="2"/>
</dbReference>
<dbReference type="FunFam" id="1.10.238.10:FF:000178">
    <property type="entry name" value="Calmodulin-2 A"/>
    <property type="match status" value="2"/>
</dbReference>
<dbReference type="InterPro" id="IPR018247">
    <property type="entry name" value="EF_Hand_1_Ca_BS"/>
</dbReference>
<feature type="transmembrane region" description="Helical" evidence="10">
    <location>
        <begin position="1014"/>
        <end position="1035"/>
    </location>
</feature>
<dbReference type="PROSITE" id="PS50222">
    <property type="entry name" value="EF_HAND_2"/>
    <property type="match status" value="4"/>
</dbReference>
<accession>A0A7R9VVA1</accession>
<keyword evidence="6" id="KW-0106">Calcium</keyword>
<protein>
    <recommendedName>
        <fullName evidence="3">Calmodulin</fullName>
    </recommendedName>
</protein>
<organism evidence="12">
    <name type="scientific">Pseudictyota dubia</name>
    <dbReference type="NCBI Taxonomy" id="2749911"/>
    <lineage>
        <taxon>Eukaryota</taxon>
        <taxon>Sar</taxon>
        <taxon>Stramenopiles</taxon>
        <taxon>Ochrophyta</taxon>
        <taxon>Bacillariophyta</taxon>
        <taxon>Mediophyceae</taxon>
        <taxon>Biddulphiophycidae</taxon>
        <taxon>Eupodiscales</taxon>
        <taxon>Odontellaceae</taxon>
        <taxon>Pseudictyota</taxon>
    </lineage>
</organism>
<dbReference type="GO" id="GO:0005216">
    <property type="term" value="F:monoatomic ion channel activity"/>
    <property type="evidence" value="ECO:0007669"/>
    <property type="project" value="InterPro"/>
</dbReference>
<feature type="domain" description="EF-hand" evidence="11">
    <location>
        <begin position="99"/>
        <end position="134"/>
    </location>
</feature>
<evidence type="ECO:0000256" key="7">
    <source>
        <dbReference type="ARBA" id="ARBA00022989"/>
    </source>
</evidence>
<feature type="region of interest" description="Disordered" evidence="9">
    <location>
        <begin position="1"/>
        <end position="94"/>
    </location>
</feature>
<dbReference type="SMART" id="SM00054">
    <property type="entry name" value="EFh"/>
    <property type="match status" value="4"/>
</dbReference>
<feature type="transmembrane region" description="Helical" evidence="10">
    <location>
        <begin position="741"/>
        <end position="761"/>
    </location>
</feature>
<feature type="domain" description="EF-hand" evidence="11">
    <location>
        <begin position="226"/>
        <end position="261"/>
    </location>
</feature>
<dbReference type="SUPFAM" id="SSF48403">
    <property type="entry name" value="Ankyrin repeat"/>
    <property type="match status" value="1"/>
</dbReference>
<dbReference type="InterPro" id="IPR036770">
    <property type="entry name" value="Ankyrin_rpt-contain_sf"/>
</dbReference>
<evidence type="ECO:0000256" key="9">
    <source>
        <dbReference type="SAM" id="MobiDB-lite"/>
    </source>
</evidence>
<dbReference type="InterPro" id="IPR011992">
    <property type="entry name" value="EF-hand-dom_pair"/>
</dbReference>
<dbReference type="Gene3D" id="1.10.238.10">
    <property type="entry name" value="EF-hand"/>
    <property type="match status" value="3"/>
</dbReference>
<name>A0A7R9VVA1_9STRA</name>
<sequence>MSRAQPPKSSLRPSRIGSNRGLGGGGGGGGLEAPYRGGPRLDPAPEPDEEEFKDDDGGEMHPFLSEVDGGGGSPSGAMSRGDSTRSEGANGSVQDFTDDEIDELRDAFGMYDEDGNGHITAEELGHVISSLGQPVSHEQVLSMIRSVDENGDNEIDFPEFLVLMSKHGHHGARKRHHDRGDDDSEAMDEEEREELKAAFEVFDTDHSGFIDMEELGRLMAGLGQDLSRNELDKMMNELDEDHDGQVSFEEFLTLMTGKLGEKDDGDAEEIPDSAIAAASAAAGGGRGSIAMRSTLKTSNHSGHNSGSIGGGSSVGGGRPRGGARVAPMPSYERQSSQPRLPPQYRRAPSKDDLKRSAGSLQNVFEDSFGTLAVDVVASRPKNTGVGTFFQEIVDAEENNLEYDFTFLREKDDKGFTGFHKLINGIPYEGENHRGWRAVIEYINVRRNMGQLVVELQEFQKKTTPMLMACCRKPPVDVIKGFVETTRTVLTQEHGRYHGMIPLHFACKFFASRDVIALLVRERPDSIVWQDKSGRTPLHCALNNFESKLPPPHVIDILLKASDDEGNVYTPVGMKNKNGCTPLHYLVFSSKSIDPFDPDQEKDRDNAFACVDAYFRKTDLDPQTLIKELMPFPYWLVGHVLNKDYVRKILNEITCSPFCANQLFTQLYAKCIIVAGFWLLSLRCLDYRRKHAINEWGGDPKYFGAEIVVLYVAVAYLLLWELARVYSLVKIRMLTSWVSDPWNFLDIACIALVLASCILSSMGKAEDEALWILFISTGFATFILLGSFLKAVNRDWAIFLNGVVDIIKSLAGFFAMMLFTIFAFTHAYQLDGRGMEECYLQETETFTRPDFCTFEGTMLKVFTMFAAGKVDEELYWYDNNRPSTRAISILFALVVSILLINTIVAVMTRSYADSERRGEAFFYLHRFNLCVAVYKIYKLRPKKCRPSAGPKLVNSKNDKLQILWDIMVVAFGDPFKAYVRDRKIKLDEQFTGPNFVKMLLLGAPKAKESNKKRRILFVILMILWVVIGAISFGRLWPPCIRRWVLCPNDEKLRRQKVGEAKSGGGSYYTGSPDEKR</sequence>
<feature type="compositionally biased region" description="Gly residues" evidence="9">
    <location>
        <begin position="20"/>
        <end position="31"/>
    </location>
</feature>
<keyword evidence="8 10" id="KW-0472">Membrane</keyword>
<feature type="compositionally biased region" description="Low complexity" evidence="9">
    <location>
        <begin position="296"/>
        <end position="306"/>
    </location>
</feature>
<keyword evidence="4 10" id="KW-0812">Transmembrane</keyword>
<dbReference type="EMBL" id="HBED01015538">
    <property type="protein sequence ID" value="CAD8306033.1"/>
    <property type="molecule type" value="Transcribed_RNA"/>
</dbReference>
<feature type="transmembrane region" description="Helical" evidence="10">
    <location>
        <begin position="919"/>
        <end position="936"/>
    </location>
</feature>
<evidence type="ECO:0000256" key="5">
    <source>
        <dbReference type="ARBA" id="ARBA00022737"/>
    </source>
</evidence>
<evidence type="ECO:0000256" key="3">
    <source>
        <dbReference type="ARBA" id="ARBA00020786"/>
    </source>
</evidence>
<evidence type="ECO:0000256" key="4">
    <source>
        <dbReference type="ARBA" id="ARBA00022692"/>
    </source>
</evidence>
<dbReference type="CDD" id="cd00051">
    <property type="entry name" value="EFh"/>
    <property type="match status" value="2"/>
</dbReference>
<feature type="transmembrane region" description="Helical" evidence="10">
    <location>
        <begin position="662"/>
        <end position="681"/>
    </location>
</feature>
<proteinExistence type="inferred from homology"/>
<gene>
    <name evidence="12" type="ORF">TDUB1175_LOCUS7706</name>
</gene>
<keyword evidence="7 10" id="KW-1133">Transmembrane helix</keyword>
<feature type="domain" description="EF-hand" evidence="11">
    <location>
        <begin position="135"/>
        <end position="170"/>
    </location>
</feature>
<dbReference type="SUPFAM" id="SSF47473">
    <property type="entry name" value="EF-hand"/>
    <property type="match status" value="1"/>
</dbReference>
<dbReference type="GO" id="GO:0016460">
    <property type="term" value="C:myosin II complex"/>
    <property type="evidence" value="ECO:0007669"/>
    <property type="project" value="TreeGrafter"/>
</dbReference>